<proteinExistence type="predicted"/>
<comment type="caution">
    <text evidence="1">The sequence shown here is derived from an EMBL/GenBank/DDBJ whole genome shotgun (WGS) entry which is preliminary data.</text>
</comment>
<dbReference type="InterPro" id="IPR043148">
    <property type="entry name" value="TagF_C"/>
</dbReference>
<dbReference type="GO" id="GO:0047355">
    <property type="term" value="F:CDP-glycerol glycerophosphotransferase activity"/>
    <property type="evidence" value="ECO:0007669"/>
    <property type="project" value="InterPro"/>
</dbReference>
<evidence type="ECO:0000313" key="2">
    <source>
        <dbReference type="Proteomes" id="UP000242313"/>
    </source>
</evidence>
<keyword evidence="2" id="KW-1185">Reference proteome</keyword>
<evidence type="ECO:0000313" key="1">
    <source>
        <dbReference type="EMBL" id="PBK05437.1"/>
    </source>
</evidence>
<dbReference type="AlphaFoldDB" id="A0A2A3ML43"/>
<dbReference type="Pfam" id="PF04464">
    <property type="entry name" value="Glyphos_transf"/>
    <property type="match status" value="1"/>
</dbReference>
<sequence length="366" mass="41265">MAADGVVYFSKMFQAVPHLAQVARALPGTFVSSRTSTLRAFQRLYPELEVARYSKRFGFLVRGNRLLKDAGAIVTGSPYGSFLKPYAAKKGTVFHGTYMMLSKEALLRNSHFDLLCVIGPRMKGMFERFPEADRLNIVDTGFLPFCEYPERSAQQRAAVLQRLGLDPQRQTVLYTSSRRGFGSWQRAAEQLVNSAAPHFNLILRPHPSQSLTSRRVDRDSFKRVRALIQARGNAFLDLSECALSEVLSVSDLVVSDANSPSEEALFYDIPQLMIETPECSRDVIRQIGEREAMHPDDLSQLLTLYDCGPSLYIGDQTPDFSTVLDRALSDQTAYAAQRERYFSWVFGSRDRMANERVARAIQTHLL</sequence>
<name>A0A2A3ML43_9PSED</name>
<dbReference type="InterPro" id="IPR007554">
    <property type="entry name" value="Glycerophosphate_synth"/>
</dbReference>
<dbReference type="Gene3D" id="3.40.50.12580">
    <property type="match status" value="1"/>
</dbReference>
<dbReference type="RefSeq" id="WP_096003395.1">
    <property type="nucleotide sequence ID" value="NZ_NTMR01000003.1"/>
</dbReference>
<dbReference type="GO" id="GO:0016020">
    <property type="term" value="C:membrane"/>
    <property type="evidence" value="ECO:0007669"/>
    <property type="project" value="InterPro"/>
</dbReference>
<organism evidence="1 2">
    <name type="scientific">Pseudomonas abyssi</name>
    <dbReference type="NCBI Taxonomy" id="170540"/>
    <lineage>
        <taxon>Bacteria</taxon>
        <taxon>Pseudomonadati</taxon>
        <taxon>Pseudomonadota</taxon>
        <taxon>Gammaproteobacteria</taxon>
        <taxon>Pseudomonadales</taxon>
        <taxon>Pseudomonadaceae</taxon>
        <taxon>Pseudomonas</taxon>
    </lineage>
</organism>
<protein>
    <recommendedName>
        <fullName evidence="3">CDP-glycerol--glycerophosphate glycerophosphotransferase</fullName>
    </recommendedName>
</protein>
<dbReference type="Proteomes" id="UP000242313">
    <property type="component" value="Unassembled WGS sequence"/>
</dbReference>
<evidence type="ECO:0008006" key="3">
    <source>
        <dbReference type="Google" id="ProtNLM"/>
    </source>
</evidence>
<accession>A0A2A3ML43</accession>
<dbReference type="SUPFAM" id="SSF53756">
    <property type="entry name" value="UDP-Glycosyltransferase/glycogen phosphorylase"/>
    <property type="match status" value="1"/>
</dbReference>
<dbReference type="EMBL" id="NTMR01000003">
    <property type="protein sequence ID" value="PBK05437.1"/>
    <property type="molecule type" value="Genomic_DNA"/>
</dbReference>
<gene>
    <name evidence="1" type="ORF">CNQ84_02720</name>
</gene>
<reference evidence="1 2" key="1">
    <citation type="submission" date="2017-09" db="EMBL/GenBank/DDBJ databases">
        <title>Pseudomonas abyssi sp. nov. isolated from Abyssopelagic Water.</title>
        <authorList>
            <person name="Wei Y."/>
        </authorList>
    </citation>
    <scope>NUCLEOTIDE SEQUENCE [LARGE SCALE GENOMIC DNA]</scope>
    <source>
        <strain evidence="1 2">MT5</strain>
    </source>
</reference>